<dbReference type="EMBL" id="CAUYUJ010022093">
    <property type="protein sequence ID" value="CAK0908893.1"/>
    <property type="molecule type" value="Genomic_DNA"/>
</dbReference>
<accession>A0ABN9Y8A8</accession>
<feature type="compositionally biased region" description="Low complexity" evidence="2">
    <location>
        <begin position="492"/>
        <end position="502"/>
    </location>
</feature>
<feature type="domain" description="RING-type" evidence="4">
    <location>
        <begin position="366"/>
        <end position="403"/>
    </location>
</feature>
<keyword evidence="3" id="KW-0472">Membrane</keyword>
<evidence type="ECO:0000313" key="6">
    <source>
        <dbReference type="Proteomes" id="UP001189429"/>
    </source>
</evidence>
<evidence type="ECO:0000256" key="3">
    <source>
        <dbReference type="SAM" id="Phobius"/>
    </source>
</evidence>
<dbReference type="Pfam" id="PF13920">
    <property type="entry name" value="zf-C3HC4_3"/>
    <property type="match status" value="1"/>
</dbReference>
<dbReference type="InterPro" id="IPR013083">
    <property type="entry name" value="Znf_RING/FYVE/PHD"/>
</dbReference>
<feature type="compositionally biased region" description="Low complexity" evidence="2">
    <location>
        <begin position="427"/>
        <end position="443"/>
    </location>
</feature>
<organism evidence="5 6">
    <name type="scientific">Prorocentrum cordatum</name>
    <dbReference type="NCBI Taxonomy" id="2364126"/>
    <lineage>
        <taxon>Eukaryota</taxon>
        <taxon>Sar</taxon>
        <taxon>Alveolata</taxon>
        <taxon>Dinophyceae</taxon>
        <taxon>Prorocentrales</taxon>
        <taxon>Prorocentraceae</taxon>
        <taxon>Prorocentrum</taxon>
    </lineage>
</organism>
<reference evidence="5" key="1">
    <citation type="submission" date="2023-10" db="EMBL/GenBank/DDBJ databases">
        <authorList>
            <person name="Chen Y."/>
            <person name="Shah S."/>
            <person name="Dougan E. K."/>
            <person name="Thang M."/>
            <person name="Chan C."/>
        </authorList>
    </citation>
    <scope>NUCLEOTIDE SEQUENCE [LARGE SCALE GENOMIC DNA]</scope>
</reference>
<dbReference type="InterPro" id="IPR001841">
    <property type="entry name" value="Znf_RING"/>
</dbReference>
<proteinExistence type="predicted"/>
<feature type="compositionally biased region" description="Basic and acidic residues" evidence="2">
    <location>
        <begin position="445"/>
        <end position="461"/>
    </location>
</feature>
<dbReference type="InterPro" id="IPR045194">
    <property type="entry name" value="MGRN1/RNF157-like"/>
</dbReference>
<feature type="region of interest" description="Disordered" evidence="2">
    <location>
        <begin position="485"/>
        <end position="595"/>
    </location>
</feature>
<feature type="compositionally biased region" description="Low complexity" evidence="2">
    <location>
        <begin position="566"/>
        <end position="585"/>
    </location>
</feature>
<dbReference type="CDD" id="cd16649">
    <property type="entry name" value="mRING-HC-C3HC5_CGRF1-like"/>
    <property type="match status" value="1"/>
</dbReference>
<evidence type="ECO:0000256" key="1">
    <source>
        <dbReference type="PROSITE-ProRule" id="PRU00175"/>
    </source>
</evidence>
<feature type="region of interest" description="Disordered" evidence="2">
    <location>
        <begin position="421"/>
        <end position="468"/>
    </location>
</feature>
<feature type="transmembrane region" description="Helical" evidence="3">
    <location>
        <begin position="12"/>
        <end position="33"/>
    </location>
</feature>
<keyword evidence="1" id="KW-0479">Metal-binding</keyword>
<keyword evidence="3" id="KW-0812">Transmembrane</keyword>
<dbReference type="PANTHER" id="PTHR22996">
    <property type="entry name" value="MAHOGUNIN"/>
    <property type="match status" value="1"/>
</dbReference>
<dbReference type="Gene3D" id="3.30.40.10">
    <property type="entry name" value="Zinc/RING finger domain, C3HC4 (zinc finger)"/>
    <property type="match status" value="1"/>
</dbReference>
<keyword evidence="1" id="KW-0863">Zinc-finger</keyword>
<evidence type="ECO:0000259" key="4">
    <source>
        <dbReference type="PROSITE" id="PS50089"/>
    </source>
</evidence>
<dbReference type="SMART" id="SM00184">
    <property type="entry name" value="RING"/>
    <property type="match status" value="1"/>
</dbReference>
<feature type="compositionally biased region" description="Low complexity" evidence="2">
    <location>
        <begin position="509"/>
        <end position="519"/>
    </location>
</feature>
<dbReference type="Proteomes" id="UP001189429">
    <property type="component" value="Unassembled WGS sequence"/>
</dbReference>
<evidence type="ECO:0000256" key="2">
    <source>
        <dbReference type="SAM" id="MobiDB-lite"/>
    </source>
</evidence>
<gene>
    <name evidence="5" type="ORF">PCOR1329_LOCUS83457</name>
</gene>
<dbReference type="PROSITE" id="PS50089">
    <property type="entry name" value="ZF_RING_2"/>
    <property type="match status" value="1"/>
</dbReference>
<keyword evidence="1" id="KW-0862">Zinc</keyword>
<keyword evidence="3" id="KW-1133">Transmembrane helix</keyword>
<name>A0ABN9Y8A8_9DINO</name>
<keyword evidence="6" id="KW-1185">Reference proteome</keyword>
<sequence>MQDGVEPFPRDFHNLFVIVVFTLVLAWMAKVLYQLFRAADLNARLSRSQSLQLEGMSFYASDFQMLIRQHFNQILRIRRTVPPKPVARHALSIHLHPDTIGVLSGSGPPGDRASGAFGVQFACDALVPCCVKLFWGVSVPACNQFVHRLQHGSQASDEALGWWGAGRDGGAGSVREALVRAGAEGGGRARRWPRPGSSAQDTTRSLLEMEDISGRDSAPGASSGQDSQQVFQAGQYWAQSRDFYMPAGNSQRYVTPAGDLIDPAQLTFDVSAPWLRDGQAVDDSAVMPLVIVIIAQRRPYHELGTVQGRPVVEAHGQVSFVKFRRGEDGRAPASPEIVRQLCFGERSPAYEIHGIYGFEDEGEGECMICYDRPKNVLLLPCHHCTVCHQCLRSLRDEKCPLCRSAFSSYVTLQFSRAAPPEVEDAPAAESVPAEPAAAAAEPAADAERDGTQDGVEGKGEGKNAYSSPTPEMERLLFAGAAPAWAEPPAPEPAARQAREALPTRPRGVAPAARTTTAQALRLSGRARFSDRAGDADTPLLQEGGPPLVPTAVQAARGAHEADGEAEAPAECRAAPAPAAEAPVEETGLMQAAEAD</sequence>
<comment type="caution">
    <text evidence="5">The sequence shown here is derived from an EMBL/GenBank/DDBJ whole genome shotgun (WGS) entry which is preliminary data.</text>
</comment>
<feature type="region of interest" description="Disordered" evidence="2">
    <location>
        <begin position="182"/>
        <end position="203"/>
    </location>
</feature>
<evidence type="ECO:0000313" key="5">
    <source>
        <dbReference type="EMBL" id="CAK0908893.1"/>
    </source>
</evidence>
<protein>
    <recommendedName>
        <fullName evidence="4">RING-type domain-containing protein</fullName>
    </recommendedName>
</protein>
<dbReference type="PANTHER" id="PTHR22996:SF0">
    <property type="entry name" value="RE60872P-RELATED"/>
    <property type="match status" value="1"/>
</dbReference>
<dbReference type="SUPFAM" id="SSF57850">
    <property type="entry name" value="RING/U-box"/>
    <property type="match status" value="1"/>
</dbReference>